<sequence>MNRTFEKYVELTFDEDQVLLKRNDNQIFKKTEETSEPNTPDAFIETNGLNKVHSHHDSVAALIINNNEFDVKGIENYRQDIEDKVTQLYEEITSAYLKSKETKKHKKDVPDVINNQKMLNTHIQNVQTVCNHLTFEWDAHLLTDVSHAEFLEVEKAKNKTDKLLKRKLRRYYELINDENLDLNFSDINLTPREQKIYDKICRQEEEKTEMLQMEYDEKRNQVIDLTWENLLVHKKNIADTSFVNSSSIALLISGQFGLINDLEKLLNEQELLRIGLIIKRTKLQREKLNNYYKKTEAYEQDLYALQLEFLKVMGAEITILSAIAKNIDLLQRLLSTLKHGNHPLALYGNYVSMLTKISKIVANSAKNAIISSDNEERFVHEMVLDETGYKNDHEHDEVITNTVYKQTKIIPDYHVNVVTNEPRDLFMNAYINEVPVSVKIKKK</sequence>
<comment type="caution">
    <text evidence="1">The sequence shown here is derived from an EMBL/GenBank/DDBJ whole genome shotgun (WGS) entry which is preliminary data.</text>
</comment>
<evidence type="ECO:0000313" key="2">
    <source>
        <dbReference type="Proteomes" id="UP001207252"/>
    </source>
</evidence>
<accession>A0ABT3BP33</accession>
<gene>
    <name evidence="1" type="ORF">OF365_00970</name>
</gene>
<keyword evidence="2" id="KW-1185">Reference proteome</keyword>
<dbReference type="RefSeq" id="WP_263817744.1">
    <property type="nucleotide sequence ID" value="NZ_JAOXHJ010000001.1"/>
</dbReference>
<dbReference type="Proteomes" id="UP001207252">
    <property type="component" value="Unassembled WGS sequence"/>
</dbReference>
<evidence type="ECO:0000313" key="1">
    <source>
        <dbReference type="EMBL" id="MCV3753943.1"/>
    </source>
</evidence>
<proteinExistence type="predicted"/>
<organism evidence="1 2">
    <name type="scientific">Ureaplasma zalophigenitalium</name>
    <dbReference type="NCBI Taxonomy" id="907723"/>
    <lineage>
        <taxon>Bacteria</taxon>
        <taxon>Bacillati</taxon>
        <taxon>Mycoplasmatota</taxon>
        <taxon>Mycoplasmoidales</taxon>
        <taxon>Mycoplasmoidaceae</taxon>
        <taxon>Ureaplasma</taxon>
    </lineage>
</organism>
<dbReference type="EMBL" id="JAOXHJ010000001">
    <property type="protein sequence ID" value="MCV3753943.1"/>
    <property type="molecule type" value="Genomic_DNA"/>
</dbReference>
<name>A0ABT3BP33_9BACT</name>
<reference evidence="1 2" key="1">
    <citation type="journal article" date="2020" name="Int. J. Syst. Evol. Microbiol.">
        <title>Ureaplasma miroungigenitalium sp. nov. isolated from northern elephant seals (Mirounga angustirostris) and Ureaplasma zalophigenitalium sp. nov. isolated from California sea lions (Zalophus californianus).</title>
        <authorList>
            <person name="Volokhov D.V."/>
            <person name="Gulland F.M."/>
            <person name="Gao Y."/>
            <person name="Chizhikov V.E."/>
        </authorList>
    </citation>
    <scope>NUCLEOTIDE SEQUENCE [LARGE SCALE GENOMIC DNA]</scope>
    <source>
        <strain evidence="1 2">CSL7644-GEN</strain>
    </source>
</reference>
<protein>
    <submittedName>
        <fullName evidence="1">Uncharacterized protein</fullName>
    </submittedName>
</protein>